<feature type="compositionally biased region" description="Polar residues" evidence="1">
    <location>
        <begin position="86"/>
        <end position="97"/>
    </location>
</feature>
<evidence type="ECO:0000313" key="3">
    <source>
        <dbReference type="Proteomes" id="UP000183832"/>
    </source>
</evidence>
<dbReference type="EMBL" id="CVRI01000048">
    <property type="protein sequence ID" value="CRK98634.1"/>
    <property type="molecule type" value="Genomic_DNA"/>
</dbReference>
<keyword evidence="3" id="KW-1185">Reference proteome</keyword>
<feature type="region of interest" description="Disordered" evidence="1">
    <location>
        <begin position="356"/>
        <end position="387"/>
    </location>
</feature>
<proteinExistence type="predicted"/>
<accession>A0A1J1IFV1</accession>
<dbReference type="AlphaFoldDB" id="A0A1J1IFV1"/>
<feature type="compositionally biased region" description="Polar residues" evidence="1">
    <location>
        <begin position="18"/>
        <end position="27"/>
    </location>
</feature>
<feature type="region of interest" description="Disordered" evidence="1">
    <location>
        <begin position="86"/>
        <end position="132"/>
    </location>
</feature>
<organism evidence="2 3">
    <name type="scientific">Clunio marinus</name>
    <dbReference type="NCBI Taxonomy" id="568069"/>
    <lineage>
        <taxon>Eukaryota</taxon>
        <taxon>Metazoa</taxon>
        <taxon>Ecdysozoa</taxon>
        <taxon>Arthropoda</taxon>
        <taxon>Hexapoda</taxon>
        <taxon>Insecta</taxon>
        <taxon>Pterygota</taxon>
        <taxon>Neoptera</taxon>
        <taxon>Endopterygota</taxon>
        <taxon>Diptera</taxon>
        <taxon>Nematocera</taxon>
        <taxon>Chironomoidea</taxon>
        <taxon>Chironomidae</taxon>
        <taxon>Clunio</taxon>
    </lineage>
</organism>
<feature type="compositionally biased region" description="Basic and acidic residues" evidence="1">
    <location>
        <begin position="429"/>
        <end position="446"/>
    </location>
</feature>
<feature type="compositionally biased region" description="Acidic residues" evidence="1">
    <location>
        <begin position="108"/>
        <end position="120"/>
    </location>
</feature>
<feature type="region of interest" description="Disordered" evidence="1">
    <location>
        <begin position="406"/>
        <end position="492"/>
    </location>
</feature>
<sequence>MSSTEIAVSPTKKTTKKSVSNGVTNGCNLMDNSECSNSDNDDESTDQQTLITNLSETNKDCHADVCMEPLLIQDCSVECPTNPINETNQVLSDNSPSKDLVNTVKSCEEEDDGEGQESEETTPTADGGDGGGFMKANMSLNLNDDKNMPKNKKFLESSDDQIINQIFFSTITVTPTTDDDMLDSKFLSSDNTPLTPSEIDPELLVGPVDFFNQKIDEDETFDTTFTDTAENYHENDDGNLCSLNDNFNENYCSFSSIDYNTNAPLQQESPENPNDLLQPDNFLGDYAEIMRQQRPSIVIDCYDSDSNSKTDEDNVVVGEAKINDYCFYFDQTIEEDDDDACYLNGVSDEILEELPSHEKVSVDGETIENFPTDENESSSITSSKAESFETSFSNGSVEVVEQRQTVKQASLTSNKSIDSASSGKNVVESIKDSPEHSPHENGEKKKVNGKKKSKKSKKSDSEKENISVVSRYFNSQGTLSVPPTLPTPFSII</sequence>
<feature type="compositionally biased region" description="Basic residues" evidence="1">
    <location>
        <begin position="447"/>
        <end position="457"/>
    </location>
</feature>
<feature type="region of interest" description="Disordered" evidence="1">
    <location>
        <begin position="1"/>
        <end position="47"/>
    </location>
</feature>
<feature type="compositionally biased region" description="Polar residues" evidence="1">
    <location>
        <begin position="406"/>
        <end position="424"/>
    </location>
</feature>
<feature type="compositionally biased region" description="Low complexity" evidence="1">
    <location>
        <begin position="377"/>
        <end position="387"/>
    </location>
</feature>
<gene>
    <name evidence="2" type="ORF">CLUMA_CG012465</name>
</gene>
<dbReference type="Proteomes" id="UP000183832">
    <property type="component" value="Unassembled WGS sequence"/>
</dbReference>
<reference evidence="2 3" key="1">
    <citation type="submission" date="2015-04" db="EMBL/GenBank/DDBJ databases">
        <authorList>
            <person name="Syromyatnikov M.Y."/>
            <person name="Popov V.N."/>
        </authorList>
    </citation>
    <scope>NUCLEOTIDE SEQUENCE [LARGE SCALE GENOMIC DNA]</scope>
</reference>
<evidence type="ECO:0000313" key="2">
    <source>
        <dbReference type="EMBL" id="CRK98634.1"/>
    </source>
</evidence>
<name>A0A1J1IFV1_9DIPT</name>
<protein>
    <submittedName>
        <fullName evidence="2">CLUMA_CG012465, isoform A</fullName>
    </submittedName>
</protein>
<feature type="compositionally biased region" description="Polar residues" evidence="1">
    <location>
        <begin position="472"/>
        <end position="481"/>
    </location>
</feature>
<evidence type="ECO:0000256" key="1">
    <source>
        <dbReference type="SAM" id="MobiDB-lite"/>
    </source>
</evidence>